<accession>A0A1F5WRS4</accession>
<evidence type="ECO:0000313" key="2">
    <source>
        <dbReference type="EMBL" id="OGF78362.1"/>
    </source>
</evidence>
<dbReference type="SUPFAM" id="SSF82171">
    <property type="entry name" value="DPP6 N-terminal domain-like"/>
    <property type="match status" value="1"/>
</dbReference>
<dbReference type="Pfam" id="PF08309">
    <property type="entry name" value="LVIVD"/>
    <property type="match status" value="1"/>
</dbReference>
<name>A0A1F5WRS4_9BACT</name>
<organism evidence="2 3">
    <name type="scientific">Candidatus Giovannonibacteria bacterium RIFCSPHIGHO2_12_FULL_43_15</name>
    <dbReference type="NCBI Taxonomy" id="1798341"/>
    <lineage>
        <taxon>Bacteria</taxon>
        <taxon>Candidatus Giovannoniibacteriota</taxon>
    </lineage>
</organism>
<proteinExistence type="predicted"/>
<keyword evidence="1" id="KW-0472">Membrane</keyword>
<dbReference type="EMBL" id="MFHT01000001">
    <property type="protein sequence ID" value="OGF78362.1"/>
    <property type="molecule type" value="Genomic_DNA"/>
</dbReference>
<keyword evidence="1" id="KW-0812">Transmembrane</keyword>
<reference evidence="2 3" key="1">
    <citation type="journal article" date="2016" name="Nat. Commun.">
        <title>Thousands of microbial genomes shed light on interconnected biogeochemical processes in an aquifer system.</title>
        <authorList>
            <person name="Anantharaman K."/>
            <person name="Brown C.T."/>
            <person name="Hug L.A."/>
            <person name="Sharon I."/>
            <person name="Castelle C.J."/>
            <person name="Probst A.J."/>
            <person name="Thomas B.C."/>
            <person name="Singh A."/>
            <person name="Wilkins M.J."/>
            <person name="Karaoz U."/>
            <person name="Brodie E.L."/>
            <person name="Williams K.H."/>
            <person name="Hubbard S.S."/>
            <person name="Banfield J.F."/>
        </authorList>
    </citation>
    <scope>NUCLEOTIDE SEQUENCE [LARGE SCALE GENOMIC DNA]</scope>
</reference>
<dbReference type="InterPro" id="IPR013211">
    <property type="entry name" value="LVIVD"/>
</dbReference>
<protein>
    <submittedName>
        <fullName evidence="2">Uncharacterized protein</fullName>
    </submittedName>
</protein>
<keyword evidence="1" id="KW-1133">Transmembrane helix</keyword>
<comment type="caution">
    <text evidence="2">The sequence shown here is derived from an EMBL/GenBank/DDBJ whole genome shotgun (WGS) entry which is preliminary data.</text>
</comment>
<feature type="transmembrane region" description="Helical" evidence="1">
    <location>
        <begin position="6"/>
        <end position="25"/>
    </location>
</feature>
<dbReference type="Proteomes" id="UP000177723">
    <property type="component" value="Unassembled WGS sequence"/>
</dbReference>
<evidence type="ECO:0000256" key="1">
    <source>
        <dbReference type="SAM" id="Phobius"/>
    </source>
</evidence>
<gene>
    <name evidence="2" type="ORF">A3F23_01985</name>
</gene>
<dbReference type="AlphaFoldDB" id="A0A1F5WRS4"/>
<evidence type="ECO:0000313" key="3">
    <source>
        <dbReference type="Proteomes" id="UP000177723"/>
    </source>
</evidence>
<sequence>MLVEILIAVVILSLGISAAILLVFANQTLRVDAKTNNEALLRAQKMIEDARANSRGNFISVNSIATTTTSIYSSSTFVTDHSQCLKEFASFVNWTGDGARQQKIQLKTYLGDVSGSMAMGGDCNIFGPATEWKNPKRFASDTFNPGKPTAIDVLNRIAYLGEDKTPFFMTADTHGAILGQSGGLFISYTNGFTALNKINDLDSIKWQDPITNATKYYVFTAMNTSTNQLKVIDVTDIYNPVNVATTSLSSCVTGSFPEGWRVQYYGKKLYFIARETAGPEFHIFDVSIPSSPVEYGSGCKGYSLNSTVENMQIRDQVIGGISKRFAYLATDQNNRELRVLDVTNPLAITEVPAASQDLPGSQDGQSVFVIGNKLYFGRQSTPSGQDLYVYDISNPPAGLTLLGSQDINAGVIDIRVAGRTIFLITSKSNKEVQIWDNENLSNIKLVKEYNFTNIADKGMDYEADFLYVTGDATPNFQILYDAP</sequence>